<protein>
    <submittedName>
        <fullName evidence="1">Uncharacterized protein</fullName>
    </submittedName>
</protein>
<gene>
    <name evidence="1" type="ORF">RRG08_020377</name>
</gene>
<reference evidence="1" key="1">
    <citation type="journal article" date="2023" name="G3 (Bethesda)">
        <title>A reference genome for the long-term kleptoplast-retaining sea slug Elysia crispata morphotype clarki.</title>
        <authorList>
            <person name="Eastman K.E."/>
            <person name="Pendleton A.L."/>
            <person name="Shaikh M.A."/>
            <person name="Suttiyut T."/>
            <person name="Ogas R."/>
            <person name="Tomko P."/>
            <person name="Gavelis G."/>
            <person name="Widhalm J.R."/>
            <person name="Wisecaver J.H."/>
        </authorList>
    </citation>
    <scope>NUCLEOTIDE SEQUENCE</scope>
    <source>
        <strain evidence="1">ECLA1</strain>
    </source>
</reference>
<organism evidence="1 2">
    <name type="scientific">Elysia crispata</name>
    <name type="common">lettuce slug</name>
    <dbReference type="NCBI Taxonomy" id="231223"/>
    <lineage>
        <taxon>Eukaryota</taxon>
        <taxon>Metazoa</taxon>
        <taxon>Spiralia</taxon>
        <taxon>Lophotrochozoa</taxon>
        <taxon>Mollusca</taxon>
        <taxon>Gastropoda</taxon>
        <taxon>Heterobranchia</taxon>
        <taxon>Euthyneura</taxon>
        <taxon>Panpulmonata</taxon>
        <taxon>Sacoglossa</taxon>
        <taxon>Placobranchoidea</taxon>
        <taxon>Plakobranchidae</taxon>
        <taxon>Elysia</taxon>
    </lineage>
</organism>
<proteinExistence type="predicted"/>
<keyword evidence="2" id="KW-1185">Reference proteome</keyword>
<name>A0AAE1DAT9_9GAST</name>
<evidence type="ECO:0000313" key="1">
    <source>
        <dbReference type="EMBL" id="KAK3763696.1"/>
    </source>
</evidence>
<dbReference type="EMBL" id="JAWDGP010004519">
    <property type="protein sequence ID" value="KAK3763696.1"/>
    <property type="molecule type" value="Genomic_DNA"/>
</dbReference>
<dbReference type="Proteomes" id="UP001283361">
    <property type="component" value="Unassembled WGS sequence"/>
</dbReference>
<comment type="caution">
    <text evidence="1">The sequence shown here is derived from an EMBL/GenBank/DDBJ whole genome shotgun (WGS) entry which is preliminary data.</text>
</comment>
<dbReference type="AlphaFoldDB" id="A0AAE1DAT9"/>
<sequence>MLTRISRHSKRDWVGSQLKSHSVSILMRLLKVRVWKQTPHNLLTAAAVAAVDTSTLRQLEAAFCRTSVTPLVNTPLSTGLVLFYLRTGRFLLISPANGLDSLWKYAQVYDKKF</sequence>
<evidence type="ECO:0000313" key="2">
    <source>
        <dbReference type="Proteomes" id="UP001283361"/>
    </source>
</evidence>
<accession>A0AAE1DAT9</accession>